<dbReference type="PANTHER" id="PTHR20883:SF48">
    <property type="entry name" value="ECTOINE DIOXYGENASE"/>
    <property type="match status" value="1"/>
</dbReference>
<dbReference type="Gene3D" id="2.60.120.620">
    <property type="entry name" value="q2cbj1_9rhob like domain"/>
    <property type="match status" value="1"/>
</dbReference>
<reference evidence="1" key="1">
    <citation type="submission" date="2018-05" db="EMBL/GenBank/DDBJ databases">
        <authorList>
            <person name="Lanie J.A."/>
            <person name="Ng W.-L."/>
            <person name="Kazmierczak K.M."/>
            <person name="Andrzejewski T.M."/>
            <person name="Davidsen T.M."/>
            <person name="Wayne K.J."/>
            <person name="Tettelin H."/>
            <person name="Glass J.I."/>
            <person name="Rusch D."/>
            <person name="Podicherti R."/>
            <person name="Tsui H.-C.T."/>
            <person name="Winkler M.E."/>
        </authorList>
    </citation>
    <scope>NUCLEOTIDE SEQUENCE</scope>
</reference>
<evidence type="ECO:0000313" key="1">
    <source>
        <dbReference type="EMBL" id="SVA45473.1"/>
    </source>
</evidence>
<dbReference type="GO" id="GO:0016491">
    <property type="term" value="F:oxidoreductase activity"/>
    <property type="evidence" value="ECO:0007669"/>
    <property type="project" value="UniProtKB-ARBA"/>
</dbReference>
<proteinExistence type="predicted"/>
<dbReference type="PANTHER" id="PTHR20883">
    <property type="entry name" value="PHYTANOYL-COA DIOXYGENASE DOMAIN CONTAINING 1"/>
    <property type="match status" value="1"/>
</dbReference>
<gene>
    <name evidence="1" type="ORF">METZ01_LOCUS98327</name>
</gene>
<dbReference type="InterPro" id="IPR008775">
    <property type="entry name" value="Phytyl_CoA_dOase-like"/>
</dbReference>
<dbReference type="EMBL" id="UINC01010202">
    <property type="protein sequence ID" value="SVA45473.1"/>
    <property type="molecule type" value="Genomic_DNA"/>
</dbReference>
<sequence length="263" mass="30043">MFKIICSDIKKEYDANGFVIIRNAIDLELANELKNHVHWLGKKYPDIRPESLHHNLLVHDPFIHHLLNCDKLLNIIEHIIGPDIALFGAHYIAKKPFKGKPVGWHQDGSYWPLEPMDVVSLWVAGTPSTVKNACMRVIPGSQNKMLLKPSEMMKVDTEEYVLDLAIHPDEIDESEAVDIELNLGDVSIHNPFIIHGSNANVSDQWRIGLTLRYIPTSAYVTREDWECVLLRGSAVEGIKNNYAQKPVFKNEEHMPFNGFELYK</sequence>
<evidence type="ECO:0008006" key="2">
    <source>
        <dbReference type="Google" id="ProtNLM"/>
    </source>
</evidence>
<protein>
    <recommendedName>
        <fullName evidence="2">Fe2OG dioxygenase domain-containing protein</fullName>
    </recommendedName>
</protein>
<dbReference type="AlphaFoldDB" id="A0A381W0S2"/>
<organism evidence="1">
    <name type="scientific">marine metagenome</name>
    <dbReference type="NCBI Taxonomy" id="408172"/>
    <lineage>
        <taxon>unclassified sequences</taxon>
        <taxon>metagenomes</taxon>
        <taxon>ecological metagenomes</taxon>
    </lineage>
</organism>
<dbReference type="SUPFAM" id="SSF51197">
    <property type="entry name" value="Clavaminate synthase-like"/>
    <property type="match status" value="1"/>
</dbReference>
<dbReference type="Pfam" id="PF05721">
    <property type="entry name" value="PhyH"/>
    <property type="match status" value="1"/>
</dbReference>
<accession>A0A381W0S2</accession>
<dbReference type="GO" id="GO:0046872">
    <property type="term" value="F:metal ion binding"/>
    <property type="evidence" value="ECO:0007669"/>
    <property type="project" value="UniProtKB-ARBA"/>
</dbReference>
<name>A0A381W0S2_9ZZZZ</name>